<dbReference type="EMBL" id="AP010904">
    <property type="protein sequence ID" value="BAH74421.1"/>
    <property type="molecule type" value="Genomic_DNA"/>
</dbReference>
<dbReference type="AlphaFoldDB" id="C4XKN0"/>
<name>C4XKN0_SOLM1</name>
<protein>
    <submittedName>
        <fullName evidence="1">Uncharacterized protein</fullName>
    </submittedName>
</protein>
<gene>
    <name evidence="1" type="ordered locus">DMR_09300</name>
</gene>
<dbReference type="STRING" id="573370.DMR_09300"/>
<proteinExistence type="predicted"/>
<reference evidence="1 2" key="1">
    <citation type="journal article" date="2009" name="Genome Res.">
        <title>Whole genome sequence of Desulfovibrio magneticus strain RS-1 revealed common gene clusters in magnetotactic bacteria.</title>
        <authorList>
            <person name="Nakazawa H."/>
            <person name="Arakaki A."/>
            <person name="Narita-Yamada S."/>
            <person name="Yashiro I."/>
            <person name="Jinno K."/>
            <person name="Aoki N."/>
            <person name="Tsuruyama A."/>
            <person name="Okamura Y."/>
            <person name="Tanikawa S."/>
            <person name="Fujita N."/>
            <person name="Takeyama H."/>
            <person name="Matsunaga T."/>
        </authorList>
    </citation>
    <scope>NUCLEOTIDE SEQUENCE [LARGE SCALE GENOMIC DNA]</scope>
    <source>
        <strain evidence="2">ATCC 700980 / DSM 13731 / RS-1</strain>
    </source>
</reference>
<organism evidence="1 2">
    <name type="scientific">Solidesulfovibrio magneticus (strain ATCC 700980 / DSM 13731 / RS-1)</name>
    <name type="common">Desulfovibrio magneticus</name>
    <dbReference type="NCBI Taxonomy" id="573370"/>
    <lineage>
        <taxon>Bacteria</taxon>
        <taxon>Pseudomonadati</taxon>
        <taxon>Thermodesulfobacteriota</taxon>
        <taxon>Desulfovibrionia</taxon>
        <taxon>Desulfovibrionales</taxon>
        <taxon>Desulfovibrionaceae</taxon>
        <taxon>Solidesulfovibrio</taxon>
    </lineage>
</organism>
<dbReference type="KEGG" id="dma:DMR_09300"/>
<accession>C4XKN0</accession>
<keyword evidence="2" id="KW-1185">Reference proteome</keyword>
<evidence type="ECO:0000313" key="2">
    <source>
        <dbReference type="Proteomes" id="UP000009071"/>
    </source>
</evidence>
<sequence length="68" mass="7705">MENVGFHLFYRNKLLLFKNNLPLFQTRHLELITLAEPVVGEQGWGQTETGSPKLDVPETARVSIPSIL</sequence>
<dbReference type="Proteomes" id="UP000009071">
    <property type="component" value="Chromosome"/>
</dbReference>
<dbReference type="HOGENOM" id="CLU_2787083_0_0_7"/>
<evidence type="ECO:0000313" key="1">
    <source>
        <dbReference type="EMBL" id="BAH74421.1"/>
    </source>
</evidence>